<evidence type="ECO:0000256" key="3">
    <source>
        <dbReference type="ARBA" id="ARBA00022801"/>
    </source>
</evidence>
<organism evidence="6 7">
    <name type="scientific">Pseudarcicella hirudinis</name>
    <dbReference type="NCBI Taxonomy" id="1079859"/>
    <lineage>
        <taxon>Bacteria</taxon>
        <taxon>Pseudomonadati</taxon>
        <taxon>Bacteroidota</taxon>
        <taxon>Cytophagia</taxon>
        <taxon>Cytophagales</taxon>
        <taxon>Flectobacillaceae</taxon>
        <taxon>Pseudarcicella</taxon>
    </lineage>
</organism>
<dbReference type="EMBL" id="FOXH01000005">
    <property type="protein sequence ID" value="SFP77616.1"/>
    <property type="molecule type" value="Genomic_DNA"/>
</dbReference>
<evidence type="ECO:0000313" key="6">
    <source>
        <dbReference type="EMBL" id="SFP77616.1"/>
    </source>
</evidence>
<evidence type="ECO:0000256" key="4">
    <source>
        <dbReference type="ARBA" id="ARBA00022837"/>
    </source>
</evidence>
<dbReference type="PANTHER" id="PTHR42693">
    <property type="entry name" value="ARYLSULFATASE FAMILY MEMBER"/>
    <property type="match status" value="1"/>
</dbReference>
<dbReference type="STRING" id="1079859.SAMN04515674_105356"/>
<feature type="domain" description="Sulfatase N-terminal" evidence="5">
    <location>
        <begin position="64"/>
        <end position="420"/>
    </location>
</feature>
<dbReference type="PROSITE" id="PS00523">
    <property type="entry name" value="SULFATASE_1"/>
    <property type="match status" value="1"/>
</dbReference>
<dbReference type="PANTHER" id="PTHR42693:SF53">
    <property type="entry name" value="ENDO-4-O-SULFATASE"/>
    <property type="match status" value="1"/>
</dbReference>
<sequence length="529" mass="59935">MIIALPYFWVFLPEKVGGLFPSRNSYAGIFIPTCLIMKRNISILALLLLSTIFSAKAQTRKAKPNIIYIYADDMGYGELGCYGQQKIRTPNLDKLAKEGIRFTQHYASTPVCAPSRCQLMTGKHGGHSYIRGNYELGGFADSTEGGQMPLYPNALTIGKILQKEGYKTACIGKWGMGMSNTTGDPNKQGFDYFYGFLDQKQAHNHYPTHLWENGKWDTLNNPPIEVHRKVDKNNITDATFDYYIGKEYAVNKIAEKALNFVRNNRKGPFFLYLPFPSPHLSLQAPKEAVQEYIGRFDEKPYLGEKGYCPVRYPKSTYAAMITTMDKRIGEVIELVKNLGLDDNTIIMFSSDNGASTVGGVDTEFFKSLGDLKGAKMEVYEGGIRIPFIARWPAKIPAGKVTNHASVQYDLMATINELLGIKGIQTDGTSFLPTLLNKEKQQKQHEFIYWEYPENGGQVAIRIGNWKGVKRDMIKNRQAKWELYDLNKDVTESHNIAEQHPEIITQLSMILKREHTPSHIKDWEFVSPKF</sequence>
<evidence type="ECO:0000256" key="2">
    <source>
        <dbReference type="ARBA" id="ARBA00022723"/>
    </source>
</evidence>
<dbReference type="InterPro" id="IPR050738">
    <property type="entry name" value="Sulfatase"/>
</dbReference>
<dbReference type="AlphaFoldDB" id="A0A1I5T530"/>
<reference evidence="6 7" key="1">
    <citation type="submission" date="2016-10" db="EMBL/GenBank/DDBJ databases">
        <authorList>
            <person name="de Groot N.N."/>
        </authorList>
    </citation>
    <scope>NUCLEOTIDE SEQUENCE [LARGE SCALE GENOMIC DNA]</scope>
    <source>
        <strain evidence="7">E92,LMG 26720,CCM 7988</strain>
    </source>
</reference>
<dbReference type="InterPro" id="IPR024607">
    <property type="entry name" value="Sulfatase_CS"/>
</dbReference>
<dbReference type="GO" id="GO:0004065">
    <property type="term" value="F:arylsulfatase activity"/>
    <property type="evidence" value="ECO:0007669"/>
    <property type="project" value="TreeGrafter"/>
</dbReference>
<evidence type="ECO:0000256" key="1">
    <source>
        <dbReference type="ARBA" id="ARBA00008779"/>
    </source>
</evidence>
<evidence type="ECO:0000259" key="5">
    <source>
        <dbReference type="Pfam" id="PF00884"/>
    </source>
</evidence>
<dbReference type="InterPro" id="IPR017850">
    <property type="entry name" value="Alkaline_phosphatase_core_sf"/>
</dbReference>
<dbReference type="Gene3D" id="3.30.1120.10">
    <property type="match status" value="1"/>
</dbReference>
<keyword evidence="7" id="KW-1185">Reference proteome</keyword>
<gene>
    <name evidence="6" type="ORF">SAMN04515674_105356</name>
</gene>
<dbReference type="SUPFAM" id="SSF53649">
    <property type="entry name" value="Alkaline phosphatase-like"/>
    <property type="match status" value="1"/>
</dbReference>
<dbReference type="Pfam" id="PF00884">
    <property type="entry name" value="Sulfatase"/>
    <property type="match status" value="1"/>
</dbReference>
<keyword evidence="4" id="KW-0106">Calcium</keyword>
<keyword evidence="2" id="KW-0479">Metal-binding</keyword>
<dbReference type="Proteomes" id="UP000199306">
    <property type="component" value="Unassembled WGS sequence"/>
</dbReference>
<dbReference type="Gene3D" id="3.40.720.10">
    <property type="entry name" value="Alkaline Phosphatase, subunit A"/>
    <property type="match status" value="1"/>
</dbReference>
<accession>A0A1I5T530</accession>
<dbReference type="InterPro" id="IPR000917">
    <property type="entry name" value="Sulfatase_N"/>
</dbReference>
<dbReference type="GO" id="GO:0046872">
    <property type="term" value="F:metal ion binding"/>
    <property type="evidence" value="ECO:0007669"/>
    <property type="project" value="UniProtKB-KW"/>
</dbReference>
<dbReference type="CDD" id="cd16145">
    <property type="entry name" value="ARS_like"/>
    <property type="match status" value="1"/>
</dbReference>
<proteinExistence type="inferred from homology"/>
<comment type="similarity">
    <text evidence="1">Belongs to the sulfatase family.</text>
</comment>
<evidence type="ECO:0000313" key="7">
    <source>
        <dbReference type="Proteomes" id="UP000199306"/>
    </source>
</evidence>
<keyword evidence="3" id="KW-0378">Hydrolase</keyword>
<protein>
    <submittedName>
        <fullName evidence="6">Arylsulfatase A</fullName>
    </submittedName>
</protein>
<name>A0A1I5T530_9BACT</name>